<keyword evidence="2" id="KW-0238">DNA-binding</keyword>
<dbReference type="CDD" id="cd00093">
    <property type="entry name" value="HTH_XRE"/>
    <property type="match status" value="1"/>
</dbReference>
<accession>A0A1I3M1H1</accession>
<dbReference type="Gene3D" id="1.10.260.40">
    <property type="entry name" value="lambda repressor-like DNA-binding domains"/>
    <property type="match status" value="1"/>
</dbReference>
<feature type="domain" description="HTH cro/C1-type" evidence="1">
    <location>
        <begin position="28"/>
        <end position="72"/>
    </location>
</feature>
<proteinExistence type="predicted"/>
<dbReference type="PROSITE" id="PS50943">
    <property type="entry name" value="HTH_CROC1"/>
    <property type="match status" value="1"/>
</dbReference>
<dbReference type="GO" id="GO:0003677">
    <property type="term" value="F:DNA binding"/>
    <property type="evidence" value="ECO:0007669"/>
    <property type="project" value="UniProtKB-KW"/>
</dbReference>
<gene>
    <name evidence="2" type="ORF">SAMN04487991_1206</name>
</gene>
<dbReference type="SMART" id="SM00530">
    <property type="entry name" value="HTH_XRE"/>
    <property type="match status" value="1"/>
</dbReference>
<dbReference type="Pfam" id="PF13443">
    <property type="entry name" value="HTH_26"/>
    <property type="match status" value="1"/>
</dbReference>
<dbReference type="EMBL" id="FORH01000001">
    <property type="protein sequence ID" value="SFI90546.1"/>
    <property type="molecule type" value="Genomic_DNA"/>
</dbReference>
<protein>
    <submittedName>
        <fullName evidence="2">Cro/C1-type HTH DNA-binding domain-containing protein</fullName>
    </submittedName>
</protein>
<reference evidence="3" key="1">
    <citation type="submission" date="2016-10" db="EMBL/GenBank/DDBJ databases">
        <authorList>
            <person name="Varghese N."/>
            <person name="Submissions S."/>
        </authorList>
    </citation>
    <scope>NUCLEOTIDE SEQUENCE [LARGE SCALE GENOMIC DNA]</scope>
    <source>
        <strain evidence="3">DSM 26471</strain>
    </source>
</reference>
<evidence type="ECO:0000313" key="2">
    <source>
        <dbReference type="EMBL" id="SFI90546.1"/>
    </source>
</evidence>
<dbReference type="AlphaFoldDB" id="A0A1I3M1H1"/>
<evidence type="ECO:0000313" key="3">
    <source>
        <dbReference type="Proteomes" id="UP000199630"/>
    </source>
</evidence>
<name>A0A1I3M1H1_9RHOB</name>
<keyword evidence="3" id="KW-1185">Reference proteome</keyword>
<dbReference type="InterPro" id="IPR010982">
    <property type="entry name" value="Lambda_DNA-bd_dom_sf"/>
</dbReference>
<organism evidence="2 3">
    <name type="scientific">Celeribacter neptunius</name>
    <dbReference type="NCBI Taxonomy" id="588602"/>
    <lineage>
        <taxon>Bacteria</taxon>
        <taxon>Pseudomonadati</taxon>
        <taxon>Pseudomonadota</taxon>
        <taxon>Alphaproteobacteria</taxon>
        <taxon>Rhodobacterales</taxon>
        <taxon>Roseobacteraceae</taxon>
        <taxon>Celeribacter</taxon>
    </lineage>
</organism>
<dbReference type="Proteomes" id="UP000199630">
    <property type="component" value="Unassembled WGS sequence"/>
</dbReference>
<dbReference type="SUPFAM" id="SSF47413">
    <property type="entry name" value="lambda repressor-like DNA-binding domains"/>
    <property type="match status" value="1"/>
</dbReference>
<evidence type="ECO:0000259" key="1">
    <source>
        <dbReference type="PROSITE" id="PS50943"/>
    </source>
</evidence>
<sequence length="264" mass="29578">MQRGELSPAQLRQVFGENLRRLAADAQSVSQLCRELGVNRTQFNRYLHAEAFPRPDVLDRICSYFDVDARILLEPLDALREPCRQTGALRELTSLLSGVGALEVPEDILPSGVYLYRRVSSFNPGAIHCSMFALSRDELDVARIRGYTPVDASTRIGLGRKPGKRRFRGLVFRQLLGFSFVISMEQTSIMVLGGFESRYLGNPKFYFGTSLSTQDVLIPSPILLERLEPDCAAVMAARCALGMHERAELSPLLRGYFDRYAPLS</sequence>
<dbReference type="STRING" id="588602.SAMN04487991_1206"/>
<dbReference type="InterPro" id="IPR001387">
    <property type="entry name" value="Cro/C1-type_HTH"/>
</dbReference>